<organism evidence="10 11">
    <name type="scientific">Malaciobacter molluscorum LMG 25693</name>
    <dbReference type="NCBI Taxonomy" id="870501"/>
    <lineage>
        <taxon>Bacteria</taxon>
        <taxon>Pseudomonadati</taxon>
        <taxon>Campylobacterota</taxon>
        <taxon>Epsilonproteobacteria</taxon>
        <taxon>Campylobacterales</taxon>
        <taxon>Arcobacteraceae</taxon>
        <taxon>Malaciobacter</taxon>
    </lineage>
</organism>
<evidence type="ECO:0000313" key="12">
    <source>
        <dbReference type="Proteomes" id="UP000262712"/>
    </source>
</evidence>
<dbReference type="Pfam" id="PF00528">
    <property type="entry name" value="BPD_transp_1"/>
    <property type="match status" value="1"/>
</dbReference>
<reference evidence="9 12" key="2">
    <citation type="submission" date="2018-08" db="EMBL/GenBank/DDBJ databases">
        <title>Complete genome of the Arcobacter molluscorum type strain LMG 25693.</title>
        <authorList>
            <person name="Miller W.G."/>
            <person name="Yee E."/>
            <person name="Bono J.L."/>
        </authorList>
    </citation>
    <scope>NUCLEOTIDE SEQUENCE [LARGE SCALE GENOMIC DNA]</scope>
    <source>
        <strain evidence="9 12">CECT 7696</strain>
    </source>
</reference>
<evidence type="ECO:0000256" key="4">
    <source>
        <dbReference type="ARBA" id="ARBA00022692"/>
    </source>
</evidence>
<dbReference type="Proteomes" id="UP000221222">
    <property type="component" value="Unassembled WGS sequence"/>
</dbReference>
<feature type="transmembrane region" description="Helical" evidence="7">
    <location>
        <begin position="79"/>
        <end position="102"/>
    </location>
</feature>
<evidence type="ECO:0000313" key="10">
    <source>
        <dbReference type="EMBL" id="PHO18539.1"/>
    </source>
</evidence>
<proteinExistence type="inferred from homology"/>
<dbReference type="InterPro" id="IPR000515">
    <property type="entry name" value="MetI-like"/>
</dbReference>
<dbReference type="InterPro" id="IPR053474">
    <property type="entry name" value="Staphylopine_ABC_permease"/>
</dbReference>
<dbReference type="EMBL" id="CP032098">
    <property type="protein sequence ID" value="AXX91667.1"/>
    <property type="molecule type" value="Genomic_DNA"/>
</dbReference>
<reference evidence="10 11" key="1">
    <citation type="submission" date="2017-09" db="EMBL/GenBank/DDBJ databases">
        <title>Arcobacter canalis sp. nov., a new species isolated from a water canal contaminated with urban sewage.</title>
        <authorList>
            <person name="Perez-Cataluna A."/>
            <person name="Salas-Masso N."/>
            <person name="Figueras M.J."/>
        </authorList>
    </citation>
    <scope>NUCLEOTIDE SEQUENCE [LARGE SCALE GENOMIC DNA]</scope>
    <source>
        <strain evidence="10 11">F98-3</strain>
    </source>
</reference>
<dbReference type="RefSeq" id="WP_099341890.1">
    <property type="nucleotide sequence ID" value="NZ_CP032098.1"/>
</dbReference>
<comment type="subcellular location">
    <subcellularLocation>
        <location evidence="1 7">Cell membrane</location>
        <topology evidence="1 7">Multi-pass membrane protein</topology>
    </subcellularLocation>
</comment>
<dbReference type="Gene3D" id="1.10.3720.10">
    <property type="entry name" value="MetI-like"/>
    <property type="match status" value="1"/>
</dbReference>
<evidence type="ECO:0000313" key="11">
    <source>
        <dbReference type="Proteomes" id="UP000221222"/>
    </source>
</evidence>
<dbReference type="GO" id="GO:0055085">
    <property type="term" value="P:transmembrane transport"/>
    <property type="evidence" value="ECO:0007669"/>
    <property type="project" value="InterPro"/>
</dbReference>
<evidence type="ECO:0000256" key="1">
    <source>
        <dbReference type="ARBA" id="ARBA00004651"/>
    </source>
</evidence>
<evidence type="ECO:0000256" key="2">
    <source>
        <dbReference type="ARBA" id="ARBA00022448"/>
    </source>
</evidence>
<evidence type="ECO:0000256" key="5">
    <source>
        <dbReference type="ARBA" id="ARBA00022989"/>
    </source>
</evidence>
<dbReference type="KEGG" id="amol:AMOL_0668"/>
<protein>
    <submittedName>
        <fullName evidence="10">Nickel ABC transporter permease subunit NikC</fullName>
    </submittedName>
    <submittedName>
        <fullName evidence="9">Nickel ABC transporter, permease protein</fullName>
    </submittedName>
</protein>
<dbReference type="PANTHER" id="PTHR43386:SF1">
    <property type="entry name" value="D,D-DIPEPTIDE TRANSPORT SYSTEM PERMEASE PROTEIN DDPC-RELATED"/>
    <property type="match status" value="1"/>
</dbReference>
<dbReference type="EMBL" id="NXFY01000005">
    <property type="protein sequence ID" value="PHO18539.1"/>
    <property type="molecule type" value="Genomic_DNA"/>
</dbReference>
<dbReference type="GO" id="GO:0005886">
    <property type="term" value="C:plasma membrane"/>
    <property type="evidence" value="ECO:0007669"/>
    <property type="project" value="UniProtKB-SubCell"/>
</dbReference>
<keyword evidence="5 7" id="KW-1133">Transmembrane helix</keyword>
<feature type="transmembrane region" description="Helical" evidence="7">
    <location>
        <begin position="14"/>
        <end position="35"/>
    </location>
</feature>
<evidence type="ECO:0000256" key="7">
    <source>
        <dbReference type="RuleBase" id="RU363032"/>
    </source>
</evidence>
<feature type="transmembrane region" description="Helical" evidence="7">
    <location>
        <begin position="187"/>
        <end position="220"/>
    </location>
</feature>
<sequence length="282" mass="31504">MNRLFFNKLLKDKVALLSIIIIFTIILAGIFAPYISPNNPYEINLENKLLSFSLQYPLGTDHLGRCIASRLIYGIRTTVFYALFAMFVTVILAIIFALIATFSTSMKNIILRTCDVLLSFPSELMMLAIVGLIGTGIENIIIAAIISKVAWYIRMIYTFCINHMNKNFIYYSEISNISKITILRKHLLPLILSDIAMLASLNVGTIILSISALSFLGLGVQAPTCEWGIMLNEAKELMSINPYMMLPAGIMILIVVASFNFLGDCIRDALDPTYHLKIKDEG</sequence>
<dbReference type="InterPro" id="IPR035906">
    <property type="entry name" value="MetI-like_sf"/>
</dbReference>
<keyword evidence="4 7" id="KW-0812">Transmembrane</keyword>
<keyword evidence="3" id="KW-1003">Cell membrane</keyword>
<dbReference type="SUPFAM" id="SSF161098">
    <property type="entry name" value="MetI-like"/>
    <property type="match status" value="1"/>
</dbReference>
<evidence type="ECO:0000256" key="3">
    <source>
        <dbReference type="ARBA" id="ARBA00022475"/>
    </source>
</evidence>
<dbReference type="AlphaFoldDB" id="A0A2G1DJ54"/>
<evidence type="ECO:0000256" key="6">
    <source>
        <dbReference type="ARBA" id="ARBA00023136"/>
    </source>
</evidence>
<feature type="domain" description="ABC transmembrane type-1" evidence="8">
    <location>
        <begin position="75"/>
        <end position="263"/>
    </location>
</feature>
<keyword evidence="2 7" id="KW-0813">Transport</keyword>
<gene>
    <name evidence="9" type="primary">nikC</name>
    <name evidence="9" type="ORF">AMOL_0668</name>
    <name evidence="10" type="ORF">CPU12_04465</name>
</gene>
<dbReference type="PANTHER" id="PTHR43386">
    <property type="entry name" value="OLIGOPEPTIDE TRANSPORT SYSTEM PERMEASE PROTEIN APPC"/>
    <property type="match status" value="1"/>
</dbReference>
<dbReference type="NCBIfam" id="NF045473">
    <property type="entry name" value="Opp1C"/>
    <property type="match status" value="1"/>
</dbReference>
<evidence type="ECO:0000313" key="9">
    <source>
        <dbReference type="EMBL" id="AXX91667.1"/>
    </source>
</evidence>
<accession>A0A2G1DJ54</accession>
<dbReference type="CDD" id="cd06261">
    <property type="entry name" value="TM_PBP2"/>
    <property type="match status" value="1"/>
</dbReference>
<comment type="similarity">
    <text evidence="7">Belongs to the binding-protein-dependent transport system permease family.</text>
</comment>
<keyword evidence="11" id="KW-1185">Reference proteome</keyword>
<dbReference type="InterPro" id="IPR025966">
    <property type="entry name" value="OppC_N"/>
</dbReference>
<name>A0A2G1DJ54_9BACT</name>
<dbReference type="Pfam" id="PF12911">
    <property type="entry name" value="OppC_N"/>
    <property type="match status" value="1"/>
</dbReference>
<dbReference type="PROSITE" id="PS50928">
    <property type="entry name" value="ABC_TM1"/>
    <property type="match status" value="1"/>
</dbReference>
<evidence type="ECO:0000259" key="8">
    <source>
        <dbReference type="PROSITE" id="PS50928"/>
    </source>
</evidence>
<dbReference type="Proteomes" id="UP000262712">
    <property type="component" value="Chromosome"/>
</dbReference>
<dbReference type="InterPro" id="IPR050366">
    <property type="entry name" value="BP-dependent_transpt_permease"/>
</dbReference>
<feature type="transmembrane region" description="Helical" evidence="7">
    <location>
        <begin position="240"/>
        <end position="262"/>
    </location>
</feature>
<keyword evidence="6 7" id="KW-0472">Membrane</keyword>